<evidence type="ECO:0000313" key="3">
    <source>
        <dbReference type="EMBL" id="MDH6215867.1"/>
    </source>
</evidence>
<dbReference type="InterPro" id="IPR000639">
    <property type="entry name" value="Epox_hydrolase-like"/>
</dbReference>
<dbReference type="PANTHER" id="PTHR43798:SF33">
    <property type="entry name" value="HYDROLASE, PUTATIVE (AFU_ORTHOLOGUE AFUA_2G14860)-RELATED"/>
    <property type="match status" value="1"/>
</dbReference>
<dbReference type="InterPro" id="IPR000073">
    <property type="entry name" value="AB_hydrolase_1"/>
</dbReference>
<dbReference type="EMBL" id="JARXVH010000004">
    <property type="protein sequence ID" value="MDH6215867.1"/>
    <property type="molecule type" value="Genomic_DNA"/>
</dbReference>
<feature type="region of interest" description="Disordered" evidence="1">
    <location>
        <begin position="1"/>
        <end position="23"/>
    </location>
</feature>
<name>A0ABT6LHT8_9ACTN</name>
<dbReference type="Gene3D" id="3.40.50.1820">
    <property type="entry name" value="alpha/beta hydrolase"/>
    <property type="match status" value="1"/>
</dbReference>
<organism evidence="3 4">
    <name type="scientific">Streptomyces pseudovenezuelae</name>
    <dbReference type="NCBI Taxonomy" id="67350"/>
    <lineage>
        <taxon>Bacteria</taxon>
        <taxon>Bacillati</taxon>
        <taxon>Actinomycetota</taxon>
        <taxon>Actinomycetes</taxon>
        <taxon>Kitasatosporales</taxon>
        <taxon>Streptomycetaceae</taxon>
        <taxon>Streptomyces</taxon>
        <taxon>Streptomyces aurantiacus group</taxon>
    </lineage>
</organism>
<comment type="caution">
    <text evidence="3">The sequence shown here is derived from an EMBL/GenBank/DDBJ whole genome shotgun (WGS) entry which is preliminary data.</text>
</comment>
<dbReference type="PANTHER" id="PTHR43798">
    <property type="entry name" value="MONOACYLGLYCEROL LIPASE"/>
    <property type="match status" value="1"/>
</dbReference>
<dbReference type="PROSITE" id="PS51318">
    <property type="entry name" value="TAT"/>
    <property type="match status" value="1"/>
</dbReference>
<dbReference type="SUPFAM" id="SSF53474">
    <property type="entry name" value="alpha/beta-Hydrolases"/>
    <property type="match status" value="1"/>
</dbReference>
<reference evidence="3 4" key="1">
    <citation type="submission" date="2023-04" db="EMBL/GenBank/DDBJ databases">
        <title>Forest soil microbial communities from Buena Vista Peninsula, Colon Province, Panama.</title>
        <authorList>
            <person name="Bouskill N."/>
        </authorList>
    </citation>
    <scope>NUCLEOTIDE SEQUENCE [LARGE SCALE GENOMIC DNA]</scope>
    <source>
        <strain evidence="3 4">GGS1</strain>
    </source>
</reference>
<accession>A0ABT6LHT8</accession>
<gene>
    <name evidence="3" type="ORF">M2283_003171</name>
</gene>
<evidence type="ECO:0000259" key="2">
    <source>
        <dbReference type="Pfam" id="PF00561"/>
    </source>
</evidence>
<dbReference type="InterPro" id="IPR006311">
    <property type="entry name" value="TAT_signal"/>
</dbReference>
<dbReference type="InterPro" id="IPR050266">
    <property type="entry name" value="AB_hydrolase_sf"/>
</dbReference>
<evidence type="ECO:0000313" key="4">
    <source>
        <dbReference type="Proteomes" id="UP001160499"/>
    </source>
</evidence>
<proteinExistence type="predicted"/>
<evidence type="ECO:0000256" key="1">
    <source>
        <dbReference type="SAM" id="MobiDB-lite"/>
    </source>
</evidence>
<dbReference type="Pfam" id="PF00561">
    <property type="entry name" value="Abhydrolase_1"/>
    <property type="match status" value="1"/>
</dbReference>
<dbReference type="Proteomes" id="UP001160499">
    <property type="component" value="Unassembled WGS sequence"/>
</dbReference>
<dbReference type="InterPro" id="IPR029058">
    <property type="entry name" value="AB_hydrolase_fold"/>
</dbReference>
<feature type="domain" description="AB hydrolase-1" evidence="2">
    <location>
        <begin position="104"/>
        <end position="344"/>
    </location>
</feature>
<sequence>MADQSPRPGAQRPAGRHGQNGSQMIDRRAFGKVTGAGAAGAAAVSLVGLSHPAAALSSSSGSVADNATAARTPGTGDGSFPVLKQVRAGELTIGYAEAGPARGPVVILLHGWPYDIHSYVDVAPLLAARGYRVIVPYLRGHGTTSFRSPHTFRNAQQAVIALDIIALMDALRIEKAVLGGFDWGSRTADIVAALWPKRCKALVSVTGYLITDREKNKLPLPPAAELAWWYQYYFATDRGESGLKEYRHDFTKLIWHNVSPTWAFDDATFDRTAAAFENPDYVSIVIHNYRWRLGLAEGDPRYDGIEARLAAGPDIAVPTITLDGERDPFTPAGDGAAYRARFTGPYDHRTLRGIGHNVPQEAPEAFAQAVLDVDRF</sequence>
<dbReference type="PRINTS" id="PR00412">
    <property type="entry name" value="EPOXHYDRLASE"/>
</dbReference>
<protein>
    <submittedName>
        <fullName evidence="3">Pimeloyl-ACP methyl ester carboxylesterase</fullName>
    </submittedName>
</protein>
<keyword evidence="4" id="KW-1185">Reference proteome</keyword>